<dbReference type="PANTHER" id="PTHR43968:SF6">
    <property type="entry name" value="GLUTATHIONE S-TRANSFERASE OMEGA"/>
    <property type="match status" value="1"/>
</dbReference>
<dbReference type="Pfam" id="PF13409">
    <property type="entry name" value="GST_N_2"/>
    <property type="match status" value="2"/>
</dbReference>
<dbReference type="Gene3D" id="1.20.1050.10">
    <property type="match status" value="2"/>
</dbReference>
<organism evidence="2 3">
    <name type="scientific">Steccherinum ochraceum</name>
    <dbReference type="NCBI Taxonomy" id="92696"/>
    <lineage>
        <taxon>Eukaryota</taxon>
        <taxon>Fungi</taxon>
        <taxon>Dikarya</taxon>
        <taxon>Basidiomycota</taxon>
        <taxon>Agaricomycotina</taxon>
        <taxon>Agaricomycetes</taxon>
        <taxon>Polyporales</taxon>
        <taxon>Steccherinaceae</taxon>
        <taxon>Steccherinum</taxon>
    </lineage>
</organism>
<dbReference type="GO" id="GO:0005737">
    <property type="term" value="C:cytoplasm"/>
    <property type="evidence" value="ECO:0007669"/>
    <property type="project" value="TreeGrafter"/>
</dbReference>
<keyword evidence="3" id="KW-1185">Reference proteome</keyword>
<dbReference type="SUPFAM" id="SSF52833">
    <property type="entry name" value="Thioredoxin-like"/>
    <property type="match status" value="2"/>
</dbReference>
<evidence type="ECO:0000259" key="1">
    <source>
        <dbReference type="PROSITE" id="PS50404"/>
    </source>
</evidence>
<sequence length="515" mass="58721">MSEQLELVLYDIPSKDTSLKAWSPNTWVTRFALNYKGIKYRTEWIEFPDIEPVCKKIGAAPTSFKADGTTPRYTVPVIYDPNTANIVSDSWKIAEYLEKTYPDTPILFPPATRGLAAASEVALGTVTSTSLWYLCLLPTFACMNEGSVAYYRTTREARFKKKLEEVAPKGDVGEGYWKQLEVGMAKVAGWFDANEDKPFLGGDVLCYADFSLAAWILYAKIVWGENSEDWKRLATLDGGRWGRYIERFDKWTAVPKDERTMSELIFYDMQGTKPGCKSWSPNCWSARYTLNYKQLPYRTQFVPFEEIESVYKKLGVEPTSRRADGSPHYTLPVLHDPRTGATVTDSTAIADYLDRTYPDTPPVFPEGTRVLHAAFYQALLPMSEMQWYSLIVKEGLTNIAPESKAAYRASKEKFFGVKLEETAPSGERREKLWRDVENGYATLDKWFDLGGVGTPESPFIGGKRPIYADFIVAARFNCTKAVWDADSEDFRRFVGMCDGKWKKYWDQFEQYAQVN</sequence>
<feature type="domain" description="GST N-terminal" evidence="1">
    <location>
        <begin position="13"/>
        <end position="105"/>
    </location>
</feature>
<reference evidence="2 3" key="1">
    <citation type="submission" date="2018-11" db="EMBL/GenBank/DDBJ databases">
        <title>Genome assembly of Steccherinum ochraceum LE-BIN_3174, the white-rot fungus of the Steccherinaceae family (The Residual Polyporoid clade, Polyporales, Basidiomycota).</title>
        <authorList>
            <person name="Fedorova T.V."/>
            <person name="Glazunova O.A."/>
            <person name="Landesman E.O."/>
            <person name="Moiseenko K.V."/>
            <person name="Psurtseva N.V."/>
            <person name="Savinova O.S."/>
            <person name="Shakhova N.V."/>
            <person name="Tyazhelova T.V."/>
            <person name="Vasina D.V."/>
        </authorList>
    </citation>
    <scope>NUCLEOTIDE SEQUENCE [LARGE SCALE GENOMIC DNA]</scope>
    <source>
        <strain evidence="2 3">LE-BIN_3174</strain>
    </source>
</reference>
<dbReference type="InterPro" id="IPR050983">
    <property type="entry name" value="GST_Omega/HSP26"/>
</dbReference>
<comment type="caution">
    <text evidence="2">The sequence shown here is derived from an EMBL/GenBank/DDBJ whole genome shotgun (WGS) entry which is preliminary data.</text>
</comment>
<dbReference type="InterPro" id="IPR036249">
    <property type="entry name" value="Thioredoxin-like_sf"/>
</dbReference>
<accession>A0A4R0R7I2</accession>
<dbReference type="Proteomes" id="UP000292702">
    <property type="component" value="Unassembled WGS sequence"/>
</dbReference>
<dbReference type="Gene3D" id="3.40.30.10">
    <property type="entry name" value="Glutaredoxin"/>
    <property type="match status" value="2"/>
</dbReference>
<dbReference type="OrthoDB" id="4951845at2759"/>
<name>A0A4R0R7I2_9APHY</name>
<evidence type="ECO:0000313" key="2">
    <source>
        <dbReference type="EMBL" id="TCD63611.1"/>
    </source>
</evidence>
<proteinExistence type="predicted"/>
<dbReference type="InterPro" id="IPR004045">
    <property type="entry name" value="Glutathione_S-Trfase_N"/>
</dbReference>
<dbReference type="InterPro" id="IPR036282">
    <property type="entry name" value="Glutathione-S-Trfase_C_sf"/>
</dbReference>
<dbReference type="Pfam" id="PF22041">
    <property type="entry name" value="GST_C_7"/>
    <property type="match status" value="2"/>
</dbReference>
<evidence type="ECO:0000313" key="3">
    <source>
        <dbReference type="Proteomes" id="UP000292702"/>
    </source>
</evidence>
<dbReference type="InterPro" id="IPR054416">
    <property type="entry name" value="GST_UstS-like_C"/>
</dbReference>
<dbReference type="PROSITE" id="PS50404">
    <property type="entry name" value="GST_NTER"/>
    <property type="match status" value="2"/>
</dbReference>
<dbReference type="STRING" id="92696.A0A4R0R7I2"/>
<dbReference type="SUPFAM" id="SSF47616">
    <property type="entry name" value="GST C-terminal domain-like"/>
    <property type="match status" value="1"/>
</dbReference>
<dbReference type="EMBL" id="RWJN01000286">
    <property type="protein sequence ID" value="TCD63611.1"/>
    <property type="molecule type" value="Genomic_DNA"/>
</dbReference>
<dbReference type="AlphaFoldDB" id="A0A4R0R7I2"/>
<dbReference type="PANTHER" id="PTHR43968">
    <property type="match status" value="1"/>
</dbReference>
<feature type="domain" description="GST N-terminal" evidence="1">
    <location>
        <begin position="270"/>
        <end position="361"/>
    </location>
</feature>
<gene>
    <name evidence="2" type="ORF">EIP91_005190</name>
</gene>
<protein>
    <recommendedName>
        <fullName evidence="1">GST N-terminal domain-containing protein</fullName>
    </recommendedName>
</protein>